<reference evidence="2 3" key="1">
    <citation type="submission" date="2024-11" db="EMBL/GenBank/DDBJ databases">
        <title>Chromosome-level genome assembly of Eucalyptus globulus Labill. provides insights into its genome evolution.</title>
        <authorList>
            <person name="Li X."/>
        </authorList>
    </citation>
    <scope>NUCLEOTIDE SEQUENCE [LARGE SCALE GENOMIC DNA]</scope>
    <source>
        <strain evidence="2">CL2024</strain>
        <tissue evidence="2">Fresh tender leaves</tissue>
    </source>
</reference>
<comment type="caution">
    <text evidence="2">The sequence shown here is derived from an EMBL/GenBank/DDBJ whole genome shotgun (WGS) entry which is preliminary data.</text>
</comment>
<dbReference type="Pfam" id="PF14576">
    <property type="entry name" value="SEO_N"/>
    <property type="match status" value="1"/>
</dbReference>
<gene>
    <name evidence="2" type="ORF">ACJRO7_029856</name>
</gene>
<feature type="domain" description="Sieve element occlusion N-terminal" evidence="1">
    <location>
        <begin position="30"/>
        <end position="295"/>
    </location>
</feature>
<dbReference type="Proteomes" id="UP001634007">
    <property type="component" value="Unassembled WGS sequence"/>
</dbReference>
<proteinExistence type="predicted"/>
<dbReference type="InterPro" id="IPR027942">
    <property type="entry name" value="SEO_N"/>
</dbReference>
<sequence>MDKRALSVPSPFGGGDNKPKTALSFHIIDHQQFIDSVIGGHSYDYSEEAKCKVDNLHGIVKNIISVATQFVDGENVPKGDLSKAPGINISSDILQLIECINCQMTCQAKEFKNMEETWKAIFQKLRSYRWTTQVLLVLAAFALQYGDFWYASEAPPEGRNAMSDYLWKALRSLKKKVISDGNKVAIKPLNDVVKDLCELTTSLSDLTQLVYQYRGKHLPELARAFQSIPRWSCETIIAILAAANIFAQTISVSTMFITSELENLKLSVSDRRKAVRLAVTACKEQIGNMEEYQKYVKDVEAAVDIADFLRLLLADDSKQNPFAPGPSNKPVKYELFRKKIVLLIISGQKIPEFDIAIIESIHKGRQESPKGGIVPIQMESESQKKKVEETVTVSETRYELVWIPIVDAGQDKLEALPSFESVRPWAFVVDPRKMNKFAARYIKEEWHFKRETMVVVLDSLGWVENTDAMPMLRLRETDAFPYTGNESTRLWRGRRNWFQLLLSEPESTLDAVKDEYILFSEGLPAVEVAGDARDGVRNFKEVIIDDMKHFRILLRSCLITRLQDLQIQKKGGDALLDRMVYEMSEVYRACRRGGVAILTKRQDLELRLVGLSSDLRLVRDQAKDGWTDLAKGFEKKYEDAQQQSKCLHVCVPQFPDLEDLYCPLCNQLMDLCLECCHSDSD</sequence>
<name>A0ABD3JDA0_EUCGL</name>
<accession>A0ABD3JDA0</accession>
<organism evidence="2 3">
    <name type="scientific">Eucalyptus globulus</name>
    <name type="common">Tasmanian blue gum</name>
    <dbReference type="NCBI Taxonomy" id="34317"/>
    <lineage>
        <taxon>Eukaryota</taxon>
        <taxon>Viridiplantae</taxon>
        <taxon>Streptophyta</taxon>
        <taxon>Embryophyta</taxon>
        <taxon>Tracheophyta</taxon>
        <taxon>Spermatophyta</taxon>
        <taxon>Magnoliopsida</taxon>
        <taxon>eudicotyledons</taxon>
        <taxon>Gunneridae</taxon>
        <taxon>Pentapetalae</taxon>
        <taxon>rosids</taxon>
        <taxon>malvids</taxon>
        <taxon>Myrtales</taxon>
        <taxon>Myrtaceae</taxon>
        <taxon>Myrtoideae</taxon>
        <taxon>Eucalypteae</taxon>
        <taxon>Eucalyptus</taxon>
    </lineage>
</organism>
<evidence type="ECO:0000313" key="2">
    <source>
        <dbReference type="EMBL" id="KAL3724758.1"/>
    </source>
</evidence>
<evidence type="ECO:0000313" key="3">
    <source>
        <dbReference type="Proteomes" id="UP001634007"/>
    </source>
</evidence>
<evidence type="ECO:0000259" key="1">
    <source>
        <dbReference type="Pfam" id="PF14576"/>
    </source>
</evidence>
<protein>
    <recommendedName>
        <fullName evidence="1">Sieve element occlusion N-terminal domain-containing protein</fullName>
    </recommendedName>
</protein>
<dbReference type="PANTHER" id="PTHR33232:SF9">
    <property type="entry name" value="PROTEIN SIEVE ELEMENT OCCLUSION B"/>
    <property type="match status" value="1"/>
</dbReference>
<dbReference type="PANTHER" id="PTHR33232">
    <property type="entry name" value="PROTEIN SIEVE ELEMENT OCCLUSION B-LIKE"/>
    <property type="match status" value="1"/>
</dbReference>
<dbReference type="InterPro" id="IPR039299">
    <property type="entry name" value="SEOA"/>
</dbReference>
<dbReference type="AlphaFoldDB" id="A0ABD3JDA0"/>
<keyword evidence="3" id="KW-1185">Reference proteome</keyword>
<dbReference type="EMBL" id="JBJKBG010000008">
    <property type="protein sequence ID" value="KAL3724758.1"/>
    <property type="molecule type" value="Genomic_DNA"/>
</dbReference>